<dbReference type="AlphaFoldDB" id="A0A6I2GCN2"/>
<evidence type="ECO:0000256" key="13">
    <source>
        <dbReference type="ARBA" id="ARBA00031777"/>
    </source>
</evidence>
<dbReference type="RefSeq" id="WP_153831789.1">
    <property type="nucleotide sequence ID" value="NZ_WJQR01000007.1"/>
</dbReference>
<dbReference type="NCBIfam" id="NF002606">
    <property type="entry name" value="PRK02260.2-4"/>
    <property type="match status" value="1"/>
</dbReference>
<dbReference type="InterPro" id="IPR003815">
    <property type="entry name" value="S-ribosylhomocysteinase"/>
</dbReference>
<comment type="function">
    <text evidence="11 14">Involved in the synthesis of autoinducer 2 (AI-2) which is secreted by bacteria and is used to communicate both the cell density and the metabolic potential of the environment. The regulation of gene expression in response to changes in cell density is called quorum sensing. Catalyzes the transformation of S-ribosylhomocysteine (RHC) to homocysteine (HC) and 4,5-dihydroxy-2,3-pentadione (DPD).</text>
</comment>
<accession>A0A6I2GCN2</accession>
<comment type="cofactor">
    <cofactor evidence="14">
        <name>Fe cation</name>
        <dbReference type="ChEBI" id="CHEBI:24875"/>
    </cofactor>
    <text evidence="14">Binds 1 Fe cation per subunit.</text>
</comment>
<feature type="binding site" evidence="14">
    <location>
        <position position="58"/>
    </location>
    <ligand>
        <name>Fe cation</name>
        <dbReference type="ChEBI" id="CHEBI:24875"/>
    </ligand>
</feature>
<dbReference type="PANTHER" id="PTHR35799:SF1">
    <property type="entry name" value="S-RIBOSYLHOMOCYSTEINE LYASE"/>
    <property type="match status" value="1"/>
</dbReference>
<name>A0A6I2GCN2_9LACT</name>
<keyword evidence="10 14" id="KW-0456">Lyase</keyword>
<comment type="caution">
    <text evidence="16">The sequence shown here is derived from an EMBL/GenBank/DDBJ whole genome shotgun (WGS) entry which is preliminary data.</text>
</comment>
<gene>
    <name evidence="14" type="primary">luxS</name>
    <name evidence="17" type="ORF">GF867_03835</name>
    <name evidence="16" type="ORF">GIY09_06565</name>
    <name evidence="15" type="ORF">GIY11_08755</name>
</gene>
<comment type="catalytic activity">
    <reaction evidence="1 14">
        <text>S-(5-deoxy-D-ribos-5-yl)-L-homocysteine = (S)-4,5-dihydroxypentane-2,3-dione + L-homocysteine</text>
        <dbReference type="Rhea" id="RHEA:17753"/>
        <dbReference type="ChEBI" id="CHEBI:29484"/>
        <dbReference type="ChEBI" id="CHEBI:58195"/>
        <dbReference type="ChEBI" id="CHEBI:58199"/>
        <dbReference type="EC" id="4.4.1.21"/>
    </reaction>
</comment>
<evidence type="ECO:0000256" key="7">
    <source>
        <dbReference type="ARBA" id="ARBA00022723"/>
    </source>
</evidence>
<evidence type="ECO:0000313" key="19">
    <source>
        <dbReference type="Proteomes" id="UP000440066"/>
    </source>
</evidence>
<organism evidence="16 18">
    <name type="scientific">Fundicoccus ignavus</name>
    <dbReference type="NCBI Taxonomy" id="2664442"/>
    <lineage>
        <taxon>Bacteria</taxon>
        <taxon>Bacillati</taxon>
        <taxon>Bacillota</taxon>
        <taxon>Bacilli</taxon>
        <taxon>Lactobacillales</taxon>
        <taxon>Aerococcaceae</taxon>
        <taxon>Fundicoccus</taxon>
    </lineage>
</organism>
<evidence type="ECO:0000256" key="6">
    <source>
        <dbReference type="ARBA" id="ARBA00022654"/>
    </source>
</evidence>
<evidence type="ECO:0000256" key="11">
    <source>
        <dbReference type="ARBA" id="ARBA00024654"/>
    </source>
</evidence>
<sequence length="154" mass="17199">MAKVESFSLDHDIVKAPYVRLAGKEQHQTGAVIQKYDLRFLQPNKEALTTAAVHTLEHFLAIHMRDELEGLIDISPMGCRTGFYLVIWDEHTPAEIAQALKNVLNIVLEADTIEATTATECGNYKDHSLFSAKEYAKQVLADGISIDAFERVVI</sequence>
<keyword evidence="7 14" id="KW-0479">Metal-binding</keyword>
<evidence type="ECO:0000313" key="18">
    <source>
        <dbReference type="Proteomes" id="UP000430975"/>
    </source>
</evidence>
<keyword evidence="6 14" id="KW-0673">Quorum sensing</keyword>
<dbReference type="Proteomes" id="UP000469870">
    <property type="component" value="Unassembled WGS sequence"/>
</dbReference>
<dbReference type="PRINTS" id="PR01487">
    <property type="entry name" value="LUXSPROTEIN"/>
</dbReference>
<evidence type="ECO:0000256" key="5">
    <source>
        <dbReference type="ARBA" id="ARBA00015130"/>
    </source>
</evidence>
<reference evidence="17 19" key="1">
    <citation type="submission" date="2019-11" db="EMBL/GenBank/DDBJ databases">
        <title>Characterisation of Fundicoccus ignavus gen. nov. sp. nov., a novel genus of the family Aerococcaceae from bulk tank milk.</title>
        <authorList>
            <person name="Siebert A."/>
            <person name="Huptas C."/>
            <person name="Wenning M."/>
            <person name="Scherer S."/>
            <person name="Doll E.V."/>
        </authorList>
    </citation>
    <scope>NUCLEOTIDE SEQUENCE [LARGE SCALE GENOMIC DNA]</scope>
    <source>
        <strain evidence="17 19">DSM 109652</strain>
    </source>
</reference>
<dbReference type="SUPFAM" id="SSF63411">
    <property type="entry name" value="LuxS/MPP-like metallohydrolase"/>
    <property type="match status" value="1"/>
</dbReference>
<keyword evidence="9 14" id="KW-0408">Iron</keyword>
<dbReference type="Proteomes" id="UP000430975">
    <property type="component" value="Unassembled WGS sequence"/>
</dbReference>
<dbReference type="InterPro" id="IPR037005">
    <property type="entry name" value="LuxS_sf"/>
</dbReference>
<reference evidence="18 20" key="2">
    <citation type="submission" date="2019-11" db="EMBL/GenBank/DDBJ databases">
        <title>Characterisation of Fundicoccus ignavus gen. nov. sp. nov., a novel genus of the family Aerococcaceae isolated from bulk tank milk.</title>
        <authorList>
            <person name="Siebert A."/>
            <person name="Huptas C."/>
            <person name="Wenning M."/>
            <person name="Scherer S."/>
            <person name="Doll E.V."/>
        </authorList>
    </citation>
    <scope>NUCLEOTIDE SEQUENCE [LARGE SCALE GENOMIC DNA]</scope>
    <source>
        <strain evidence="15 20">DSM 109653</strain>
        <strain evidence="16 18">WS4759</strain>
    </source>
</reference>
<keyword evidence="18" id="KW-1185">Reference proteome</keyword>
<evidence type="ECO:0000256" key="14">
    <source>
        <dbReference type="HAMAP-Rule" id="MF_00091"/>
    </source>
</evidence>
<dbReference type="GO" id="GO:0005506">
    <property type="term" value="F:iron ion binding"/>
    <property type="evidence" value="ECO:0007669"/>
    <property type="project" value="InterPro"/>
</dbReference>
<evidence type="ECO:0000313" key="15">
    <source>
        <dbReference type="EMBL" id="MRI82093.1"/>
    </source>
</evidence>
<dbReference type="HAMAP" id="MF_00091">
    <property type="entry name" value="LuxS"/>
    <property type="match status" value="1"/>
</dbReference>
<evidence type="ECO:0000256" key="9">
    <source>
        <dbReference type="ARBA" id="ARBA00023004"/>
    </source>
</evidence>
<comment type="similarity">
    <text evidence="2 14">Belongs to the LuxS family.</text>
</comment>
<evidence type="ECO:0000256" key="10">
    <source>
        <dbReference type="ARBA" id="ARBA00023239"/>
    </source>
</evidence>
<evidence type="ECO:0000313" key="17">
    <source>
        <dbReference type="EMBL" id="MRJ46700.1"/>
    </source>
</evidence>
<dbReference type="EMBL" id="WJQR01000007">
    <property type="protein sequence ID" value="MRI82093.1"/>
    <property type="molecule type" value="Genomic_DNA"/>
</dbReference>
<dbReference type="Proteomes" id="UP000440066">
    <property type="component" value="Unassembled WGS sequence"/>
</dbReference>
<evidence type="ECO:0000256" key="2">
    <source>
        <dbReference type="ARBA" id="ARBA00007311"/>
    </source>
</evidence>
<evidence type="ECO:0000256" key="12">
    <source>
        <dbReference type="ARBA" id="ARBA00030600"/>
    </source>
</evidence>
<dbReference type="EC" id="4.4.1.21" evidence="4 14"/>
<dbReference type="GO" id="GO:0043768">
    <property type="term" value="F:S-ribosylhomocysteine lyase activity"/>
    <property type="evidence" value="ECO:0007669"/>
    <property type="project" value="UniProtKB-UniRule"/>
</dbReference>
<evidence type="ECO:0000256" key="3">
    <source>
        <dbReference type="ARBA" id="ARBA00011738"/>
    </source>
</evidence>
<dbReference type="Gene3D" id="3.30.1360.80">
    <property type="entry name" value="S-ribosylhomocysteinase (LuxS)"/>
    <property type="match status" value="1"/>
</dbReference>
<evidence type="ECO:0000256" key="8">
    <source>
        <dbReference type="ARBA" id="ARBA00022929"/>
    </source>
</evidence>
<feature type="binding site" evidence="14">
    <location>
        <position position="54"/>
    </location>
    <ligand>
        <name>Fe cation</name>
        <dbReference type="ChEBI" id="CHEBI:24875"/>
    </ligand>
</feature>
<dbReference type="InterPro" id="IPR011249">
    <property type="entry name" value="Metalloenz_LuxS/M16"/>
</dbReference>
<comment type="subunit">
    <text evidence="3 14">Homodimer.</text>
</comment>
<evidence type="ECO:0000256" key="1">
    <source>
        <dbReference type="ARBA" id="ARBA00000297"/>
    </source>
</evidence>
<proteinExistence type="inferred from homology"/>
<dbReference type="PIRSF" id="PIRSF006160">
    <property type="entry name" value="AI2"/>
    <property type="match status" value="1"/>
</dbReference>
<dbReference type="GO" id="GO:0009372">
    <property type="term" value="P:quorum sensing"/>
    <property type="evidence" value="ECO:0007669"/>
    <property type="project" value="UniProtKB-UniRule"/>
</dbReference>
<evidence type="ECO:0000313" key="20">
    <source>
        <dbReference type="Proteomes" id="UP000469870"/>
    </source>
</evidence>
<dbReference type="PANTHER" id="PTHR35799">
    <property type="entry name" value="S-RIBOSYLHOMOCYSTEINE LYASE"/>
    <property type="match status" value="1"/>
</dbReference>
<evidence type="ECO:0000256" key="4">
    <source>
        <dbReference type="ARBA" id="ARBA00012240"/>
    </source>
</evidence>
<dbReference type="Pfam" id="PF02664">
    <property type="entry name" value="LuxS"/>
    <property type="match status" value="1"/>
</dbReference>
<protein>
    <recommendedName>
        <fullName evidence="5 14">S-ribosylhomocysteine lyase</fullName>
        <ecNumber evidence="4 14">4.4.1.21</ecNumber>
    </recommendedName>
    <alternativeName>
        <fullName evidence="12 14">AI-2 synthesis protein</fullName>
    </alternativeName>
    <alternativeName>
        <fullName evidence="13 14">Autoinducer-2 production protein LuxS</fullName>
    </alternativeName>
</protein>
<keyword evidence="8 14" id="KW-0071">Autoinducer synthesis</keyword>
<dbReference type="EMBL" id="WJQT01000003">
    <property type="protein sequence ID" value="MRJ46700.1"/>
    <property type="molecule type" value="Genomic_DNA"/>
</dbReference>
<dbReference type="EMBL" id="WJQS01000004">
    <property type="protein sequence ID" value="MRI85540.1"/>
    <property type="molecule type" value="Genomic_DNA"/>
</dbReference>
<feature type="binding site" evidence="14">
    <location>
        <position position="121"/>
    </location>
    <ligand>
        <name>Fe cation</name>
        <dbReference type="ChEBI" id="CHEBI:24875"/>
    </ligand>
</feature>
<evidence type="ECO:0000313" key="16">
    <source>
        <dbReference type="EMBL" id="MRI85540.1"/>
    </source>
</evidence>